<dbReference type="InterPro" id="IPR027417">
    <property type="entry name" value="P-loop_NTPase"/>
</dbReference>
<dbReference type="PRINTS" id="PR00364">
    <property type="entry name" value="DISEASERSIST"/>
</dbReference>
<evidence type="ECO:0000313" key="2">
    <source>
        <dbReference type="EMBL" id="MBW4668305.1"/>
    </source>
</evidence>
<reference evidence="2" key="2">
    <citation type="journal article" date="2022" name="Microbiol. Resour. Announc.">
        <title>Metagenome Sequencing to Explore Phylogenomics of Terrestrial Cyanobacteria.</title>
        <authorList>
            <person name="Ward R.D."/>
            <person name="Stajich J.E."/>
            <person name="Johansen J.R."/>
            <person name="Huntemann M."/>
            <person name="Clum A."/>
            <person name="Foster B."/>
            <person name="Foster B."/>
            <person name="Roux S."/>
            <person name="Palaniappan K."/>
            <person name="Varghese N."/>
            <person name="Mukherjee S."/>
            <person name="Reddy T.B.K."/>
            <person name="Daum C."/>
            <person name="Copeland A."/>
            <person name="Chen I.A."/>
            <person name="Ivanova N.N."/>
            <person name="Kyrpides N.C."/>
            <person name="Shapiro N."/>
            <person name="Eloe-Fadrosh E.A."/>
            <person name="Pietrasiak N."/>
        </authorList>
    </citation>
    <scope>NUCLEOTIDE SEQUENCE</scope>
    <source>
        <strain evidence="2">GSE-NOS-MK-12-04C</strain>
    </source>
</reference>
<proteinExistence type="predicted"/>
<name>A0A951QPG0_9CYAN</name>
<dbReference type="AlphaFoldDB" id="A0A951QPG0"/>
<protein>
    <submittedName>
        <fullName evidence="2">NB-ARC domain-containing protein</fullName>
    </submittedName>
</protein>
<accession>A0A951QPG0</accession>
<feature type="domain" description="NB-ARC" evidence="1">
    <location>
        <begin position="159"/>
        <end position="261"/>
    </location>
</feature>
<comment type="caution">
    <text evidence="2">The sequence shown here is derived from an EMBL/GenBank/DDBJ whole genome shotgun (WGS) entry which is preliminary data.</text>
</comment>
<dbReference type="GO" id="GO:0043531">
    <property type="term" value="F:ADP binding"/>
    <property type="evidence" value="ECO:0007669"/>
    <property type="project" value="InterPro"/>
</dbReference>
<reference evidence="2" key="1">
    <citation type="submission" date="2021-05" db="EMBL/GenBank/DDBJ databases">
        <authorList>
            <person name="Pietrasiak N."/>
            <person name="Ward R."/>
            <person name="Stajich J.E."/>
            <person name="Kurbessoian T."/>
        </authorList>
    </citation>
    <scope>NUCLEOTIDE SEQUENCE</scope>
    <source>
        <strain evidence="2">GSE-NOS-MK-12-04C</strain>
    </source>
</reference>
<dbReference type="InterPro" id="IPR002182">
    <property type="entry name" value="NB-ARC"/>
</dbReference>
<organism evidence="2 3">
    <name type="scientific">Cyanomargarita calcarea GSE-NOS-MK-12-04C</name>
    <dbReference type="NCBI Taxonomy" id="2839659"/>
    <lineage>
        <taxon>Bacteria</taxon>
        <taxon>Bacillati</taxon>
        <taxon>Cyanobacteriota</taxon>
        <taxon>Cyanophyceae</taxon>
        <taxon>Nostocales</taxon>
        <taxon>Cyanomargaritaceae</taxon>
        <taxon>Cyanomargarita</taxon>
    </lineage>
</organism>
<dbReference type="SUPFAM" id="SSF52540">
    <property type="entry name" value="P-loop containing nucleoside triphosphate hydrolases"/>
    <property type="match status" value="1"/>
</dbReference>
<dbReference type="Pfam" id="PF00931">
    <property type="entry name" value="NB-ARC"/>
    <property type="match status" value="1"/>
</dbReference>
<sequence>MTVADSNKLEEEFIEAKNNWDLEKIYIDLASAKGKALTPVEKKFLRGLLCGFSPAEIANAVYKSRSSSTVRVYLSNGLYKYLEEMLSNQTQTSVKVKNWSRVTHLLEKAGYKKAWHMEQTNNQIITNIKNQTDFVTMKSAEKQDWGEAIDVSIFHGRTQELAEAKQWIVQERCRLVVLLGLAGVGKTALSVKLAEQIQEKFEYVIWRSLSLAPPLEVFLNKLIQILSKDVEIRSPGTLESLITQLIECLRTSRCLIVLDSVDSILGNETVVNDCFNTNTYDDVLPTITYRQGYEGYGELIRRLGGSQHQSCLVLTSREKPQEIAAIEGEKLPVRSLKLAGLSQAQSREILNAKGFAKSKEEECKVLIDCYAGNPLFLKLVATTIQELFGGNIDEFLEQDTIVFGDIREILDQQFNRLSGLEKQILYWLTLNQNFVSLRKMQKDMIPRVSQRLMLEAIELLQRRCLIEKANPLGEAPRSLLQRHDTSALVEKQAFSFQISAVLMEYIAERIIEDNFKLREEKAGSILMSHTIFEAQLKNYIREQRLKT</sequence>
<dbReference type="EMBL" id="JAHHGZ010000012">
    <property type="protein sequence ID" value="MBW4668305.1"/>
    <property type="molecule type" value="Genomic_DNA"/>
</dbReference>
<dbReference type="Gene3D" id="3.40.50.300">
    <property type="entry name" value="P-loop containing nucleotide triphosphate hydrolases"/>
    <property type="match status" value="1"/>
</dbReference>
<evidence type="ECO:0000259" key="1">
    <source>
        <dbReference type="Pfam" id="PF00931"/>
    </source>
</evidence>
<dbReference type="Proteomes" id="UP000729701">
    <property type="component" value="Unassembled WGS sequence"/>
</dbReference>
<dbReference type="PANTHER" id="PTHR47691">
    <property type="entry name" value="REGULATOR-RELATED"/>
    <property type="match status" value="1"/>
</dbReference>
<dbReference type="PANTHER" id="PTHR47691:SF3">
    <property type="entry name" value="HTH-TYPE TRANSCRIPTIONAL REGULATOR RV0890C-RELATED"/>
    <property type="match status" value="1"/>
</dbReference>
<gene>
    <name evidence="2" type="ORF">KME60_12990</name>
</gene>
<evidence type="ECO:0000313" key="3">
    <source>
        <dbReference type="Proteomes" id="UP000729701"/>
    </source>
</evidence>